<sequence>MTKCVQFRLDQVDSRICKYGNVRFSEDGRNFVIISSDHAKSHLQDPEFKAEKTTVWGVDTYGKWYKKLTFVRNDNLNPEVISDNGRYMVAKDIHLHDLSILAREQDDKWVDKSSCNFTKKYKNFRILDNMSFSPDSAQLLITTRRAGCSVWSLGVDGKCSEVEAFSNKTEVFNAFFGADSSHIVTDLFTDGIKIWSKNEGGGWTDETIMVGDSGRPIGISPDRRHIAFDCSKGIHICSQKASGEWTTPVVTGTVDYTLRPDTANFSDDSRHVVFGYNDLSISVWSLGVNNEWKEKVRVDIPESPSNQR</sequence>
<dbReference type="InterPro" id="IPR015943">
    <property type="entry name" value="WD40/YVTN_repeat-like_dom_sf"/>
</dbReference>
<reference evidence="1 2" key="1">
    <citation type="journal article" date="2023" name="bioRxiv">
        <title>An intranuclear bacterial parasite of deep-sea mussels expresses apoptosis inhibitors acquired from its host.</title>
        <authorList>
            <person name="Gonzalez Porras M.A."/>
            <person name="Assie A."/>
            <person name="Tietjen M."/>
            <person name="Violette M."/>
            <person name="Kleiner M."/>
            <person name="Gruber-Vodicka H."/>
            <person name="Dubilier N."/>
            <person name="Leisch N."/>
        </authorList>
    </citation>
    <scope>NUCLEOTIDE SEQUENCE [LARGE SCALE GENOMIC DNA]</scope>
    <source>
        <strain evidence="1">IAP13</strain>
    </source>
</reference>
<organism evidence="1 2">
    <name type="scientific">Candidatus Endonucleibacter bathymodioli</name>
    <dbReference type="NCBI Taxonomy" id="539814"/>
    <lineage>
        <taxon>Bacteria</taxon>
        <taxon>Pseudomonadati</taxon>
        <taxon>Pseudomonadota</taxon>
        <taxon>Gammaproteobacteria</taxon>
        <taxon>Oceanospirillales</taxon>
        <taxon>Endozoicomonadaceae</taxon>
        <taxon>Candidatus Endonucleibacter</taxon>
    </lineage>
</organism>
<dbReference type="EMBL" id="JASXSV010000024">
    <property type="protein sequence ID" value="MDP0589919.1"/>
    <property type="molecule type" value="Genomic_DNA"/>
</dbReference>
<protein>
    <submittedName>
        <fullName evidence="1">Uncharacterized protein</fullName>
    </submittedName>
</protein>
<dbReference type="Proteomes" id="UP001178148">
    <property type="component" value="Unassembled WGS sequence"/>
</dbReference>
<accession>A0AA90SU29</accession>
<comment type="caution">
    <text evidence="1">The sequence shown here is derived from an EMBL/GenBank/DDBJ whole genome shotgun (WGS) entry which is preliminary data.</text>
</comment>
<evidence type="ECO:0000313" key="2">
    <source>
        <dbReference type="Proteomes" id="UP001178148"/>
    </source>
</evidence>
<gene>
    <name evidence="1" type="ORF">QS748_12345</name>
</gene>
<evidence type="ECO:0000313" key="1">
    <source>
        <dbReference type="EMBL" id="MDP0589919.1"/>
    </source>
</evidence>
<keyword evidence="2" id="KW-1185">Reference proteome</keyword>
<proteinExistence type="predicted"/>
<dbReference type="SUPFAM" id="SSF82171">
    <property type="entry name" value="DPP6 N-terminal domain-like"/>
    <property type="match status" value="1"/>
</dbReference>
<dbReference type="AlphaFoldDB" id="A0AA90SU29"/>
<name>A0AA90SU29_9GAMM</name>
<dbReference type="Gene3D" id="2.130.10.10">
    <property type="entry name" value="YVTN repeat-like/Quinoprotein amine dehydrogenase"/>
    <property type="match status" value="1"/>
</dbReference>